<dbReference type="STRING" id="54914.AV540_01495"/>
<dbReference type="Pfam" id="PF19700">
    <property type="entry name" value="DUF6198"/>
    <property type="match status" value="1"/>
</dbReference>
<dbReference type="EMBL" id="BJMH01000006">
    <property type="protein sequence ID" value="GEB32056.1"/>
    <property type="molecule type" value="Genomic_DNA"/>
</dbReference>
<keyword evidence="1" id="KW-1133">Transmembrane helix</keyword>
<keyword evidence="3" id="KW-1185">Reference proteome</keyword>
<gene>
    <name evidence="2" type="ORF">BPA01_16360</name>
</gene>
<accession>A0A4Y3PJB8</accession>
<keyword evidence="1" id="KW-0812">Transmembrane</keyword>
<sequence>MFRFKFEYLLFVAGLLILALGINMMTTITSFGLSPYDSLFIALFQNFGVSIGFWMFVINFTFVCIVFFMDRRYITIGAVVVMVLISVFVDMIGSIDALMDGIRSLPPLLTLILGNLCIGSGIGLYVCTQVCTAPQEAFVLVVSQRMKWTFRRTEISLACLFLTLSFLLDGPIYYGTIVLSFTTGYIIQAAINAGNKLLSFVNRGKEGQVQQGME</sequence>
<organism evidence="2 3">
    <name type="scientific">Brevibacillus parabrevis</name>
    <dbReference type="NCBI Taxonomy" id="54914"/>
    <lineage>
        <taxon>Bacteria</taxon>
        <taxon>Bacillati</taxon>
        <taxon>Bacillota</taxon>
        <taxon>Bacilli</taxon>
        <taxon>Bacillales</taxon>
        <taxon>Paenibacillaceae</taxon>
        <taxon>Brevibacillus</taxon>
    </lineage>
</organism>
<reference evidence="2 3" key="1">
    <citation type="submission" date="2019-06" db="EMBL/GenBank/DDBJ databases">
        <title>Whole genome shotgun sequence of Brevibacillus parabrevis NBRC 12334.</title>
        <authorList>
            <person name="Hosoyama A."/>
            <person name="Uohara A."/>
            <person name="Ohji S."/>
            <person name="Ichikawa N."/>
        </authorList>
    </citation>
    <scope>NUCLEOTIDE SEQUENCE [LARGE SCALE GENOMIC DNA]</scope>
    <source>
        <strain evidence="2 3">NBRC 12334</strain>
    </source>
</reference>
<evidence type="ECO:0000313" key="3">
    <source>
        <dbReference type="Proteomes" id="UP000316882"/>
    </source>
</evidence>
<proteinExistence type="predicted"/>
<feature type="transmembrane region" description="Helical" evidence="1">
    <location>
        <begin position="48"/>
        <end position="69"/>
    </location>
</feature>
<name>A0A4Y3PJB8_BREPA</name>
<dbReference type="RefSeq" id="WP_122966283.1">
    <property type="nucleotide sequence ID" value="NZ_BJMH01000006.1"/>
</dbReference>
<feature type="transmembrane region" description="Helical" evidence="1">
    <location>
        <begin position="76"/>
        <end position="95"/>
    </location>
</feature>
<dbReference type="AlphaFoldDB" id="A0A4Y3PJB8"/>
<dbReference type="InterPro" id="IPR038750">
    <property type="entry name" value="YczE/YyaS-like"/>
</dbReference>
<feature type="transmembrane region" description="Helical" evidence="1">
    <location>
        <begin position="148"/>
        <end position="166"/>
    </location>
</feature>
<evidence type="ECO:0000256" key="1">
    <source>
        <dbReference type="SAM" id="Phobius"/>
    </source>
</evidence>
<feature type="transmembrane region" description="Helical" evidence="1">
    <location>
        <begin position="107"/>
        <end position="127"/>
    </location>
</feature>
<evidence type="ECO:0000313" key="2">
    <source>
        <dbReference type="EMBL" id="GEB32056.1"/>
    </source>
</evidence>
<comment type="caution">
    <text evidence="2">The sequence shown here is derived from an EMBL/GenBank/DDBJ whole genome shotgun (WGS) entry which is preliminary data.</text>
</comment>
<dbReference type="PANTHER" id="PTHR40078">
    <property type="entry name" value="INTEGRAL MEMBRANE PROTEIN-RELATED"/>
    <property type="match status" value="1"/>
</dbReference>
<dbReference type="Proteomes" id="UP000316882">
    <property type="component" value="Unassembled WGS sequence"/>
</dbReference>
<protein>
    <submittedName>
        <fullName evidence="2">Permease</fullName>
    </submittedName>
</protein>
<dbReference type="PANTHER" id="PTHR40078:SF1">
    <property type="entry name" value="INTEGRAL MEMBRANE PROTEIN"/>
    <property type="match status" value="1"/>
</dbReference>
<keyword evidence="1" id="KW-0472">Membrane</keyword>